<sequence>MSAATRSLRVVIGPPPGAREAQVPGQRDGFRSDPTDATTELPRVDPGADPPTSVMPPVRDRPVRDRPARDRPAAARTSRTAAARTAARTEARSSAAKAQPPAPAKRGPLQPGTFLLPLRGFLGIAFLLEGLRKLYDPAFLDADAPDSFAHRIEVLRGGSFVPGVLDLASQHAITVGLLFAFGQVVAGVGALLGLWTRAMGMIGMLLSLGVLVAVGGSSSPYHAAYVVFLAAWSPLALAGAPMYSVDCWLSLRNWRGPLTIPVRARRRKLGYGSIIAGAGVGLTLLAGALFGHPTAPDTTLPAGGTPETSVSGPAASEEAPQLPGPAVAPPPAPQPGSSAAPGTSGASGAPGATKGPATSPSTAPKTSPAAKTPAGATATRKPAATTGGNNAPAAATTQPKATSQKPSNAGGASNSNPLGGLLGG</sequence>
<feature type="compositionally biased region" description="Low complexity" evidence="1">
    <location>
        <begin position="335"/>
        <end position="424"/>
    </location>
</feature>
<dbReference type="InterPro" id="IPR007301">
    <property type="entry name" value="DoxD"/>
</dbReference>
<organism evidence="4 5">
    <name type="scientific">Streptodolium elevatio</name>
    <dbReference type="NCBI Taxonomy" id="3157996"/>
    <lineage>
        <taxon>Bacteria</taxon>
        <taxon>Bacillati</taxon>
        <taxon>Actinomycetota</taxon>
        <taxon>Actinomycetes</taxon>
        <taxon>Kitasatosporales</taxon>
        <taxon>Streptomycetaceae</taxon>
        <taxon>Streptodolium</taxon>
    </lineage>
</organism>
<keyword evidence="2" id="KW-0472">Membrane</keyword>
<dbReference type="PANTHER" id="PTHR39157:SF1">
    <property type="entry name" value="DOXX FAMILY PROTEIN"/>
    <property type="match status" value="1"/>
</dbReference>
<accession>A0ABV3DVS2</accession>
<name>A0ABV3DVS2_9ACTN</name>
<feature type="transmembrane region" description="Helical" evidence="2">
    <location>
        <begin position="223"/>
        <end position="249"/>
    </location>
</feature>
<feature type="compositionally biased region" description="Low complexity" evidence="1">
    <location>
        <begin position="74"/>
        <end position="99"/>
    </location>
</feature>
<dbReference type="RefSeq" id="WP_358364318.1">
    <property type="nucleotide sequence ID" value="NZ_JBEZFP010000206.1"/>
</dbReference>
<keyword evidence="2" id="KW-0812">Transmembrane</keyword>
<dbReference type="PANTHER" id="PTHR39157">
    <property type="entry name" value="INTEGRAL MEMBRANE PROTEIN-RELATED"/>
    <property type="match status" value="1"/>
</dbReference>
<feature type="transmembrane region" description="Helical" evidence="2">
    <location>
        <begin position="269"/>
        <end position="290"/>
    </location>
</feature>
<feature type="transmembrane region" description="Helical" evidence="2">
    <location>
        <begin position="172"/>
        <end position="192"/>
    </location>
</feature>
<gene>
    <name evidence="4" type="ORF">AB0C36_40915</name>
</gene>
<dbReference type="Proteomes" id="UP001551482">
    <property type="component" value="Unassembled WGS sequence"/>
</dbReference>
<keyword evidence="2" id="KW-1133">Transmembrane helix</keyword>
<protein>
    <submittedName>
        <fullName evidence="4">TQO small subunit DoxD</fullName>
    </submittedName>
</protein>
<feature type="transmembrane region" description="Helical" evidence="2">
    <location>
        <begin position="199"/>
        <end position="217"/>
    </location>
</feature>
<feature type="compositionally biased region" description="Pro residues" evidence="1">
    <location>
        <begin position="322"/>
        <end position="334"/>
    </location>
</feature>
<dbReference type="EMBL" id="JBEZFP010000206">
    <property type="protein sequence ID" value="MEU8139845.1"/>
    <property type="molecule type" value="Genomic_DNA"/>
</dbReference>
<keyword evidence="5" id="KW-1185">Reference proteome</keyword>
<evidence type="ECO:0000256" key="1">
    <source>
        <dbReference type="SAM" id="MobiDB-lite"/>
    </source>
</evidence>
<proteinExistence type="predicted"/>
<feature type="region of interest" description="Disordered" evidence="1">
    <location>
        <begin position="1"/>
        <end position="109"/>
    </location>
</feature>
<comment type="caution">
    <text evidence="4">The sequence shown here is derived from an EMBL/GenBank/DDBJ whole genome shotgun (WGS) entry which is preliminary data.</text>
</comment>
<feature type="compositionally biased region" description="Basic and acidic residues" evidence="1">
    <location>
        <begin position="58"/>
        <end position="73"/>
    </location>
</feature>
<feature type="region of interest" description="Disordered" evidence="1">
    <location>
        <begin position="296"/>
        <end position="424"/>
    </location>
</feature>
<evidence type="ECO:0000259" key="3">
    <source>
        <dbReference type="Pfam" id="PF04173"/>
    </source>
</evidence>
<feature type="domain" description="TQO small subunit DoxD" evidence="3">
    <location>
        <begin position="114"/>
        <end position="249"/>
    </location>
</feature>
<reference evidence="4 5" key="1">
    <citation type="submission" date="2024-06" db="EMBL/GenBank/DDBJ databases">
        <title>The Natural Products Discovery Center: Release of the First 8490 Sequenced Strains for Exploring Actinobacteria Biosynthetic Diversity.</title>
        <authorList>
            <person name="Kalkreuter E."/>
            <person name="Kautsar S.A."/>
            <person name="Yang D."/>
            <person name="Bader C.D."/>
            <person name="Teijaro C.N."/>
            <person name="Fluegel L."/>
            <person name="Davis C.M."/>
            <person name="Simpson J.R."/>
            <person name="Lauterbach L."/>
            <person name="Steele A.D."/>
            <person name="Gui C."/>
            <person name="Meng S."/>
            <person name="Li G."/>
            <person name="Viehrig K."/>
            <person name="Ye F."/>
            <person name="Su P."/>
            <person name="Kiefer A.F."/>
            <person name="Nichols A."/>
            <person name="Cepeda A.J."/>
            <person name="Yan W."/>
            <person name="Fan B."/>
            <person name="Jiang Y."/>
            <person name="Adhikari A."/>
            <person name="Zheng C.-J."/>
            <person name="Schuster L."/>
            <person name="Cowan T.M."/>
            <person name="Smanski M.J."/>
            <person name="Chevrette M.G."/>
            <person name="De Carvalho L.P.S."/>
            <person name="Shen B."/>
        </authorList>
    </citation>
    <scope>NUCLEOTIDE SEQUENCE [LARGE SCALE GENOMIC DNA]</scope>
    <source>
        <strain evidence="4 5">NPDC048946</strain>
    </source>
</reference>
<evidence type="ECO:0000313" key="4">
    <source>
        <dbReference type="EMBL" id="MEU8139845.1"/>
    </source>
</evidence>
<evidence type="ECO:0000256" key="2">
    <source>
        <dbReference type="SAM" id="Phobius"/>
    </source>
</evidence>
<dbReference type="Pfam" id="PF04173">
    <property type="entry name" value="DoxD"/>
    <property type="match status" value="1"/>
</dbReference>
<evidence type="ECO:0000313" key="5">
    <source>
        <dbReference type="Proteomes" id="UP001551482"/>
    </source>
</evidence>